<dbReference type="InterPro" id="IPR036514">
    <property type="entry name" value="SGNH_hydro_sf"/>
</dbReference>
<dbReference type="PANTHER" id="PTHR34407:SF1">
    <property type="entry name" value="SGNH HYDROLASE-TYPE ESTERASE DOMAIN-CONTAINING PROTEIN"/>
    <property type="match status" value="1"/>
</dbReference>
<dbReference type="CDD" id="cd00229">
    <property type="entry name" value="SGNH_hydrolase"/>
    <property type="match status" value="1"/>
</dbReference>
<dbReference type="SUPFAM" id="SSF52266">
    <property type="entry name" value="SGNH hydrolase"/>
    <property type="match status" value="1"/>
</dbReference>
<dbReference type="Proteomes" id="UP001190700">
    <property type="component" value="Unassembled WGS sequence"/>
</dbReference>
<keyword evidence="2" id="KW-1185">Reference proteome</keyword>
<organism evidence="1 2">
    <name type="scientific">Cymbomonas tetramitiformis</name>
    <dbReference type="NCBI Taxonomy" id="36881"/>
    <lineage>
        <taxon>Eukaryota</taxon>
        <taxon>Viridiplantae</taxon>
        <taxon>Chlorophyta</taxon>
        <taxon>Pyramimonadophyceae</taxon>
        <taxon>Pyramimonadales</taxon>
        <taxon>Pyramimonadaceae</taxon>
        <taxon>Cymbomonas</taxon>
    </lineage>
</organism>
<gene>
    <name evidence="1" type="ORF">CYMTET_11443</name>
</gene>
<comment type="caution">
    <text evidence="1">The sequence shown here is derived from an EMBL/GenBank/DDBJ whole genome shotgun (WGS) entry which is preliminary data.</text>
</comment>
<proteinExistence type="predicted"/>
<protein>
    <recommendedName>
        <fullName evidence="3">SGNH hydrolase-type esterase domain-containing protein</fullName>
    </recommendedName>
</protein>
<evidence type="ECO:0000313" key="2">
    <source>
        <dbReference type="Proteomes" id="UP001190700"/>
    </source>
</evidence>
<dbReference type="Gene3D" id="3.40.50.1110">
    <property type="entry name" value="SGNH hydrolase"/>
    <property type="match status" value="1"/>
</dbReference>
<evidence type="ECO:0008006" key="3">
    <source>
        <dbReference type="Google" id="ProtNLM"/>
    </source>
</evidence>
<reference evidence="1 2" key="1">
    <citation type="journal article" date="2015" name="Genome Biol. Evol.">
        <title>Comparative Genomics of a Bacterivorous Green Alga Reveals Evolutionary Causalities and Consequences of Phago-Mixotrophic Mode of Nutrition.</title>
        <authorList>
            <person name="Burns J.A."/>
            <person name="Paasch A."/>
            <person name="Narechania A."/>
            <person name="Kim E."/>
        </authorList>
    </citation>
    <scope>NUCLEOTIDE SEQUENCE [LARGE SCALE GENOMIC DNA]</scope>
    <source>
        <strain evidence="1 2">PLY_AMNH</strain>
    </source>
</reference>
<evidence type="ECO:0000313" key="1">
    <source>
        <dbReference type="EMBL" id="KAK3280732.1"/>
    </source>
</evidence>
<dbReference type="EMBL" id="LGRX02004286">
    <property type="protein sequence ID" value="KAK3280732.1"/>
    <property type="molecule type" value="Genomic_DNA"/>
</dbReference>
<dbReference type="AlphaFoldDB" id="A0AAE0GMA0"/>
<sequence length="561" mass="60690">MRRAVTDVLFCAFTVISTAGICQASIVSTGAQLWSLSDWPATLGKRPTGAWQSHLPATLHLLALQNRGDFLLLGPFLERLQTGQAVHVAALGASITFGHGAAKPFQKNSWAYQAFTSINASFPNAGHRFTNAARPATSPSFAALCVDALVPPGVHLVMIEYSPNGSGHRGPQHRAVRDMEQVLRKLMQRRQPPAILLVDWMGPYVKLPCDLSAGSPGSQYAVEGEEPIAGCGNARSREEAWSQPAVRFWNNAGDAFNVLAQFYGLPSVSARNAFHHGFRHKASNFTLAKLTQDGLHPSTLGHRFLADLVVGAVLELYMMHQLPLPPVGDTSGRELEARLSELRRQEPVIAGNFARYSSCGIGEELSTRIIASDGFELAFGGKLRDKPGMLSEKPGSTLELNLSTETEDPQSFARFEPGNVPAPGSAKIPERRSLVMLGFLAGPSMGRARVECTRGCKCAPQEFHFQLAGDNSVVKLFDLPGVSRAPDCQIQISTLGSRNHVHPLVGGESRKKHRVKLMAVMVSDATSRSDLGQLCDGCAIPLDDANPDGYISDMDEWPRLS</sequence>
<dbReference type="PANTHER" id="PTHR34407">
    <property type="entry name" value="EXPRESSED PROTEIN"/>
    <property type="match status" value="1"/>
</dbReference>
<accession>A0AAE0GMA0</accession>
<name>A0AAE0GMA0_9CHLO</name>